<dbReference type="InterPro" id="IPR018247">
    <property type="entry name" value="EF_Hand_1_Ca_BS"/>
</dbReference>
<feature type="compositionally biased region" description="Basic and acidic residues" evidence="1">
    <location>
        <begin position="71"/>
        <end position="85"/>
    </location>
</feature>
<evidence type="ECO:0000259" key="3">
    <source>
        <dbReference type="PROSITE" id="PS50222"/>
    </source>
</evidence>
<feature type="region of interest" description="Disordered" evidence="1">
    <location>
        <begin position="71"/>
        <end position="97"/>
    </location>
</feature>
<evidence type="ECO:0000256" key="2">
    <source>
        <dbReference type="SAM" id="SignalP"/>
    </source>
</evidence>
<keyword evidence="2" id="KW-0732">Signal</keyword>
<dbReference type="RefSeq" id="WP_187573936.1">
    <property type="nucleotide sequence ID" value="NZ_CP060731.1"/>
</dbReference>
<dbReference type="InterPro" id="IPR002048">
    <property type="entry name" value="EF_hand_dom"/>
</dbReference>
<sequence>MSRSILLPLATALSVCALVAPAHAQQRTLTDEQKATLQERLKAADTNGDGLIDKAEADAKLPRLAKRFDTLDADGDGKLSPDEMRAAGQKMAARRTR</sequence>
<dbReference type="SMART" id="SM00054">
    <property type="entry name" value="EFh"/>
    <property type="match status" value="2"/>
</dbReference>
<dbReference type="PROSITE" id="PS00018">
    <property type="entry name" value="EF_HAND_1"/>
    <property type="match status" value="1"/>
</dbReference>
<evidence type="ECO:0000313" key="4">
    <source>
        <dbReference type="EMBL" id="QNN78574.1"/>
    </source>
</evidence>
<evidence type="ECO:0000313" key="5">
    <source>
        <dbReference type="Proteomes" id="UP000515838"/>
    </source>
</evidence>
<organism evidence="4 5">
    <name type="scientific">Pseudoxanthomonas mexicana</name>
    <dbReference type="NCBI Taxonomy" id="128785"/>
    <lineage>
        <taxon>Bacteria</taxon>
        <taxon>Pseudomonadati</taxon>
        <taxon>Pseudomonadota</taxon>
        <taxon>Gammaproteobacteria</taxon>
        <taxon>Lysobacterales</taxon>
        <taxon>Lysobacteraceae</taxon>
        <taxon>Pseudoxanthomonas</taxon>
    </lineage>
</organism>
<reference evidence="4 5" key="1">
    <citation type="submission" date="2020-08" db="EMBL/GenBank/DDBJ databases">
        <title>Streptomycin Non-resistant strain, P. mexicana.</title>
        <authorList>
            <person name="Ganesh-Kumar S."/>
            <person name="Zhe T."/>
            <person name="Yu Z."/>
            <person name="Min Y."/>
        </authorList>
    </citation>
    <scope>NUCLEOTIDE SEQUENCE [LARGE SCALE GENOMIC DNA]</scope>
    <source>
        <strain evidence="4 5">GTZY2</strain>
    </source>
</reference>
<dbReference type="AlphaFoldDB" id="A0A7G9TEP9"/>
<dbReference type="GO" id="GO:0005509">
    <property type="term" value="F:calcium ion binding"/>
    <property type="evidence" value="ECO:0007669"/>
    <property type="project" value="InterPro"/>
</dbReference>
<accession>A0A7G9TEP9</accession>
<protein>
    <recommendedName>
        <fullName evidence="3">EF-hand domain-containing protein</fullName>
    </recommendedName>
</protein>
<name>A0A7G9TEP9_PSEMX</name>
<feature type="signal peptide" evidence="2">
    <location>
        <begin position="1"/>
        <end position="24"/>
    </location>
</feature>
<gene>
    <name evidence="4" type="ORF">IAE60_03805</name>
</gene>
<dbReference type="SUPFAM" id="SSF47473">
    <property type="entry name" value="EF-hand"/>
    <property type="match status" value="1"/>
</dbReference>
<dbReference type="PROSITE" id="PS50222">
    <property type="entry name" value="EF_HAND_2"/>
    <property type="match status" value="1"/>
</dbReference>
<evidence type="ECO:0000256" key="1">
    <source>
        <dbReference type="SAM" id="MobiDB-lite"/>
    </source>
</evidence>
<dbReference type="Gene3D" id="1.10.238.10">
    <property type="entry name" value="EF-hand"/>
    <property type="match status" value="2"/>
</dbReference>
<dbReference type="Proteomes" id="UP000515838">
    <property type="component" value="Chromosome"/>
</dbReference>
<dbReference type="GeneID" id="300796623"/>
<feature type="domain" description="EF-hand" evidence="3">
    <location>
        <begin position="59"/>
        <end position="94"/>
    </location>
</feature>
<proteinExistence type="predicted"/>
<dbReference type="InterPro" id="IPR011992">
    <property type="entry name" value="EF-hand-dom_pair"/>
</dbReference>
<dbReference type="Pfam" id="PF13202">
    <property type="entry name" value="EF-hand_5"/>
    <property type="match status" value="2"/>
</dbReference>
<dbReference type="EMBL" id="CP060731">
    <property type="protein sequence ID" value="QNN78574.1"/>
    <property type="molecule type" value="Genomic_DNA"/>
</dbReference>
<feature type="chain" id="PRO_5028918259" description="EF-hand domain-containing protein" evidence="2">
    <location>
        <begin position="25"/>
        <end position="97"/>
    </location>
</feature>